<accession>A0AA87Z488</accession>
<gene>
    <name evidence="2" type="ORF">TIFTF001_002048</name>
</gene>
<dbReference type="SUPFAM" id="SSF81383">
    <property type="entry name" value="F-box domain"/>
    <property type="match status" value="1"/>
</dbReference>
<sequence>MAEKSREVHIGREEEGQESSIMDADLISKLPDHDIHHILSFLPSIDSVRASLLSRRWSIESEFFYNFVQQLLEHHKMGMHRFTNSVLTRLKHDMYYHGCQSQVDIYGEWETIKIDAVNLRSFFYGGGQCTCHSDFTSRKKIKYLSLAGACFHPDNDFGSPISGLPVLESLALSESEVIDIRNDHLKMFCDNKLVKFLMNSPNLLETDLAFYCNTDADSKDWYINLIDFLSYLDCSKSIIIVVPSEEPLVFREKLRKFCRSPLSNLKHLKVRTRGELRRQSDFKDALLWLSPSLETLSIQQSME</sequence>
<evidence type="ECO:0000313" key="3">
    <source>
        <dbReference type="Proteomes" id="UP001187192"/>
    </source>
</evidence>
<dbReference type="InterPro" id="IPR001810">
    <property type="entry name" value="F-box_dom"/>
</dbReference>
<evidence type="ECO:0000313" key="2">
    <source>
        <dbReference type="EMBL" id="GMN28442.1"/>
    </source>
</evidence>
<reference evidence="2" key="1">
    <citation type="submission" date="2023-07" db="EMBL/GenBank/DDBJ databases">
        <title>draft genome sequence of fig (Ficus carica).</title>
        <authorList>
            <person name="Takahashi T."/>
            <person name="Nishimura K."/>
        </authorList>
    </citation>
    <scope>NUCLEOTIDE SEQUENCE</scope>
</reference>
<evidence type="ECO:0000259" key="1">
    <source>
        <dbReference type="PROSITE" id="PS50181"/>
    </source>
</evidence>
<dbReference type="PROSITE" id="PS50181">
    <property type="entry name" value="FBOX"/>
    <property type="match status" value="1"/>
</dbReference>
<dbReference type="InterPro" id="IPR036047">
    <property type="entry name" value="F-box-like_dom_sf"/>
</dbReference>
<dbReference type="PANTHER" id="PTHR34223:SF51">
    <property type="entry name" value="OS06G0556300 PROTEIN"/>
    <property type="match status" value="1"/>
</dbReference>
<dbReference type="PANTHER" id="PTHR34223">
    <property type="entry name" value="OS11G0201299 PROTEIN"/>
    <property type="match status" value="1"/>
</dbReference>
<comment type="caution">
    <text evidence="2">The sequence shown here is derived from an EMBL/GenBank/DDBJ whole genome shotgun (WGS) entry which is preliminary data.</text>
</comment>
<organism evidence="2 3">
    <name type="scientific">Ficus carica</name>
    <name type="common">Common fig</name>
    <dbReference type="NCBI Taxonomy" id="3494"/>
    <lineage>
        <taxon>Eukaryota</taxon>
        <taxon>Viridiplantae</taxon>
        <taxon>Streptophyta</taxon>
        <taxon>Embryophyta</taxon>
        <taxon>Tracheophyta</taxon>
        <taxon>Spermatophyta</taxon>
        <taxon>Magnoliopsida</taxon>
        <taxon>eudicotyledons</taxon>
        <taxon>Gunneridae</taxon>
        <taxon>Pentapetalae</taxon>
        <taxon>rosids</taxon>
        <taxon>fabids</taxon>
        <taxon>Rosales</taxon>
        <taxon>Moraceae</taxon>
        <taxon>Ficeae</taxon>
        <taxon>Ficus</taxon>
    </lineage>
</organism>
<protein>
    <recommendedName>
        <fullName evidence="1">F-box domain-containing protein</fullName>
    </recommendedName>
</protein>
<dbReference type="EMBL" id="BTGU01000002">
    <property type="protein sequence ID" value="GMN28442.1"/>
    <property type="molecule type" value="Genomic_DNA"/>
</dbReference>
<name>A0AA87Z488_FICCA</name>
<feature type="domain" description="F-box" evidence="1">
    <location>
        <begin position="24"/>
        <end position="71"/>
    </location>
</feature>
<proteinExistence type="predicted"/>
<dbReference type="Gene3D" id="1.20.1280.50">
    <property type="match status" value="1"/>
</dbReference>
<dbReference type="Proteomes" id="UP001187192">
    <property type="component" value="Unassembled WGS sequence"/>
</dbReference>
<dbReference type="InterPro" id="IPR053197">
    <property type="entry name" value="F-box_SCFL_complex_component"/>
</dbReference>
<dbReference type="Pfam" id="PF00646">
    <property type="entry name" value="F-box"/>
    <property type="match status" value="1"/>
</dbReference>
<dbReference type="AlphaFoldDB" id="A0AA87Z488"/>
<keyword evidence="3" id="KW-1185">Reference proteome</keyword>